<evidence type="ECO:0008006" key="3">
    <source>
        <dbReference type="Google" id="ProtNLM"/>
    </source>
</evidence>
<organism evidence="1 2">
    <name type="scientific">Thermoleophilum album</name>
    <dbReference type="NCBI Taxonomy" id="29539"/>
    <lineage>
        <taxon>Bacteria</taxon>
        <taxon>Bacillati</taxon>
        <taxon>Actinomycetota</taxon>
        <taxon>Thermoleophilia</taxon>
        <taxon>Thermoleophilales</taxon>
        <taxon>Thermoleophilaceae</taxon>
        <taxon>Thermoleophilum</taxon>
    </lineage>
</organism>
<protein>
    <recommendedName>
        <fullName evidence="3">Tetratricopeptide repeat-containing protein</fullName>
    </recommendedName>
</protein>
<sequence>MTPQPHHLALRSALAAERSGHEALLAGRSDEATAAYRDAARAYLESWRSAPPESYGRLIGFVKASILAGDEPISAGRTALRELKLAGVSIHGERDASERLSPAAAYALALAALAAGEDHTAAAAAKVMREGGEAFERTARAIAALASGDADHYREALAAIVRDFEQRDHHLTGVAIADTALVLRRLAARRGVRDQLVSALLPEPATGETGGEDSPQLP</sequence>
<dbReference type="RefSeq" id="WP_093118522.1">
    <property type="nucleotide sequence ID" value="NZ_FNWJ01000002.1"/>
</dbReference>
<dbReference type="OrthoDB" id="9964185at2"/>
<dbReference type="EMBL" id="FNWJ01000002">
    <property type="protein sequence ID" value="SEH15380.1"/>
    <property type="molecule type" value="Genomic_DNA"/>
</dbReference>
<name>A0A1H6FYK0_THEAL</name>
<accession>A0A1H6FYK0</accession>
<proteinExistence type="predicted"/>
<evidence type="ECO:0000313" key="2">
    <source>
        <dbReference type="Proteomes" id="UP000222056"/>
    </source>
</evidence>
<dbReference type="STRING" id="29539.SAMN02745716_1931"/>
<dbReference type="AlphaFoldDB" id="A0A1H6FYK0"/>
<gene>
    <name evidence="1" type="ORF">SAMN02745716_1931</name>
</gene>
<reference evidence="2" key="1">
    <citation type="submission" date="2016-10" db="EMBL/GenBank/DDBJ databases">
        <authorList>
            <person name="Varghese N."/>
            <person name="Submissions S."/>
        </authorList>
    </citation>
    <scope>NUCLEOTIDE SEQUENCE [LARGE SCALE GENOMIC DNA]</scope>
    <source>
        <strain evidence="2">ATCC 35263</strain>
    </source>
</reference>
<dbReference type="Proteomes" id="UP000222056">
    <property type="component" value="Unassembled WGS sequence"/>
</dbReference>
<evidence type="ECO:0000313" key="1">
    <source>
        <dbReference type="EMBL" id="SEH15380.1"/>
    </source>
</evidence>
<keyword evidence="2" id="KW-1185">Reference proteome</keyword>